<keyword evidence="1" id="KW-0732">Signal</keyword>
<comment type="caution">
    <text evidence="2">The sequence shown here is derived from an EMBL/GenBank/DDBJ whole genome shotgun (WGS) entry which is preliminary data.</text>
</comment>
<feature type="signal peptide" evidence="1">
    <location>
        <begin position="1"/>
        <end position="29"/>
    </location>
</feature>
<accession>A0ABD0L9I7</accession>
<gene>
    <name evidence="2" type="ORF">BaRGS_00012567</name>
</gene>
<dbReference type="AlphaFoldDB" id="A0ABD0L9I7"/>
<evidence type="ECO:0000313" key="3">
    <source>
        <dbReference type="Proteomes" id="UP001519460"/>
    </source>
</evidence>
<feature type="chain" id="PRO_5044835251" description="Apple domain-containing protein" evidence="1">
    <location>
        <begin position="30"/>
        <end position="126"/>
    </location>
</feature>
<organism evidence="2 3">
    <name type="scientific">Batillaria attramentaria</name>
    <dbReference type="NCBI Taxonomy" id="370345"/>
    <lineage>
        <taxon>Eukaryota</taxon>
        <taxon>Metazoa</taxon>
        <taxon>Spiralia</taxon>
        <taxon>Lophotrochozoa</taxon>
        <taxon>Mollusca</taxon>
        <taxon>Gastropoda</taxon>
        <taxon>Caenogastropoda</taxon>
        <taxon>Sorbeoconcha</taxon>
        <taxon>Cerithioidea</taxon>
        <taxon>Batillariidae</taxon>
        <taxon>Batillaria</taxon>
    </lineage>
</organism>
<dbReference type="EMBL" id="JACVVK020000069">
    <property type="protein sequence ID" value="KAK7496157.1"/>
    <property type="molecule type" value="Genomic_DNA"/>
</dbReference>
<proteinExistence type="predicted"/>
<dbReference type="Proteomes" id="UP001519460">
    <property type="component" value="Unassembled WGS sequence"/>
</dbReference>
<evidence type="ECO:0000313" key="2">
    <source>
        <dbReference type="EMBL" id="KAK7496157.1"/>
    </source>
</evidence>
<sequence>MARKEQSGTQVLGAVMTLLVTTFPSTVWAATVDGSIKHVAYSRCPRGFTSSGQQLHGVVAARSRLDCFARCSLTTGCEAVNVCATESSPRRYRCVLLGDRVSGFCRGLVSAATPTCFFAQKVNFFL</sequence>
<evidence type="ECO:0008006" key="4">
    <source>
        <dbReference type="Google" id="ProtNLM"/>
    </source>
</evidence>
<name>A0ABD0L9I7_9CAEN</name>
<evidence type="ECO:0000256" key="1">
    <source>
        <dbReference type="SAM" id="SignalP"/>
    </source>
</evidence>
<keyword evidence="3" id="KW-1185">Reference proteome</keyword>
<reference evidence="2 3" key="1">
    <citation type="journal article" date="2023" name="Sci. Data">
        <title>Genome assembly of the Korean intertidal mud-creeper Batillaria attramentaria.</title>
        <authorList>
            <person name="Patra A.K."/>
            <person name="Ho P.T."/>
            <person name="Jun S."/>
            <person name="Lee S.J."/>
            <person name="Kim Y."/>
            <person name="Won Y.J."/>
        </authorList>
    </citation>
    <scope>NUCLEOTIDE SEQUENCE [LARGE SCALE GENOMIC DNA]</scope>
    <source>
        <strain evidence="2">Wonlab-2016</strain>
    </source>
</reference>
<protein>
    <recommendedName>
        <fullName evidence="4">Apple domain-containing protein</fullName>
    </recommendedName>
</protein>